<protein>
    <recommendedName>
        <fullName evidence="2">M23ase beta-sheet core domain-containing protein</fullName>
    </recommendedName>
</protein>
<keyword evidence="4" id="KW-1185">Reference proteome</keyword>
<dbReference type="PANTHER" id="PTHR21666">
    <property type="entry name" value="PEPTIDASE-RELATED"/>
    <property type="match status" value="1"/>
</dbReference>
<feature type="region of interest" description="Disordered" evidence="1">
    <location>
        <begin position="1"/>
        <end position="56"/>
    </location>
</feature>
<dbReference type="Proteomes" id="UP000297617">
    <property type="component" value="Unassembled WGS sequence"/>
</dbReference>
<evidence type="ECO:0000313" key="3">
    <source>
        <dbReference type="EMBL" id="TGK45558.1"/>
    </source>
</evidence>
<dbReference type="Gene3D" id="2.70.70.10">
    <property type="entry name" value="Glucose Permease (Domain IIA)"/>
    <property type="match status" value="1"/>
</dbReference>
<feature type="compositionally biased region" description="Low complexity" evidence="1">
    <location>
        <begin position="17"/>
        <end position="27"/>
    </location>
</feature>
<dbReference type="SUPFAM" id="SSF51261">
    <property type="entry name" value="Duplicated hybrid motif"/>
    <property type="match status" value="1"/>
</dbReference>
<dbReference type="CDD" id="cd12797">
    <property type="entry name" value="M23_peptidase"/>
    <property type="match status" value="1"/>
</dbReference>
<dbReference type="Pfam" id="PF01551">
    <property type="entry name" value="Peptidase_M23"/>
    <property type="match status" value="1"/>
</dbReference>
<feature type="non-terminal residue" evidence="3">
    <location>
        <position position="1"/>
    </location>
</feature>
<feature type="domain" description="M23ase beta-sheet core" evidence="2">
    <location>
        <begin position="596"/>
        <end position="664"/>
    </location>
</feature>
<reference evidence="4" key="1">
    <citation type="journal article" date="2019" name="PLoS Negl. Trop. Dis.">
        <title>Revisiting the worldwide diversity of Leptospira species in the environment.</title>
        <authorList>
            <person name="Vincent A.T."/>
            <person name="Schiettekatte O."/>
            <person name="Bourhy P."/>
            <person name="Veyrier F.J."/>
            <person name="Picardeau M."/>
        </authorList>
    </citation>
    <scope>NUCLEOTIDE SEQUENCE [LARGE SCALE GENOMIC DNA]</scope>
    <source>
        <strain evidence="4">201800295</strain>
    </source>
</reference>
<evidence type="ECO:0000259" key="2">
    <source>
        <dbReference type="Pfam" id="PF01551"/>
    </source>
</evidence>
<organism evidence="3 4">
    <name type="scientific">Leptospira bouyouniensis</name>
    <dbReference type="NCBI Taxonomy" id="2484911"/>
    <lineage>
        <taxon>Bacteria</taxon>
        <taxon>Pseudomonadati</taxon>
        <taxon>Spirochaetota</taxon>
        <taxon>Spirochaetia</taxon>
        <taxon>Leptospirales</taxon>
        <taxon>Leptospiraceae</taxon>
        <taxon>Leptospira</taxon>
    </lineage>
</organism>
<proteinExistence type="predicted"/>
<dbReference type="PANTHER" id="PTHR21666:SF270">
    <property type="entry name" value="MUREIN HYDROLASE ACTIVATOR ENVC"/>
    <property type="match status" value="1"/>
</dbReference>
<name>A0ABY2KZ74_9LEPT</name>
<dbReference type="RefSeq" id="WP_135755025.1">
    <property type="nucleotide sequence ID" value="NZ_RQFD01000020.1"/>
</dbReference>
<accession>A0ABY2KZ74</accession>
<dbReference type="InterPro" id="IPR050570">
    <property type="entry name" value="Cell_wall_metabolism_enzyme"/>
</dbReference>
<sequence length="700" mass="78173">TIASGAALLYGSGGTSGTPTANSGETVVMERTRREEEEGDSSEILDGDGNDNNDRESYAQDEILSIIKNENYSTSLPTEIAGNAGLQKRYGSSEAEFQAKLKSSEKYLTREDKENISRFDKDKKIFDDVLAKTSDVRGLLMDKNLIDKILSTQNLPEKTIKYLKDLKYAAETFNLYQNQSSINGSMADEQKLNDFIKAQEKSNAYKDSNIALRSSINDFQLAKNWVINARMISFVNPKDGTYSMDKVLDKSQVEFQAYIDNHVSTRKEIINERIDLLHKKADLEKRLEASPTSLEERGRIEKQLREVSDRAAAIDTNIQNYKLNMNENDSNESYVLKVKESYVQERDGLNQLIREMKVEQDRLKSVDPKNQTKIDLIDKQIKDLEKRLETATHGTHRTTEILKFLNREAIELPDGVKNPIGVDSNRKVTLNSGFGWDGYGRLTPDKLYNEILGAGGNHKGIDIRGNIGDRVNSVLDGKFKYKTIGADTTVPDSKVLRAAGIIYLPEGTNSDGSKREAGFYDPNSSKPAEKLTSERIRELDPQIKAGHEFDLKKIGLQHDGKGFYTMDINGSNKERNYLNTDQVASLPSNVREDALKLSGNGNSITIATTIGGIEYDVSYLHLNETPNIPADGKFTAGMQIGTVGTTGSSNGSHLHLEITTREKPNIPVDFYEKGKDGRYIINPEYFLRVMANEANHANGV</sequence>
<dbReference type="InterPro" id="IPR016047">
    <property type="entry name" value="M23ase_b-sheet_dom"/>
</dbReference>
<dbReference type="InterPro" id="IPR011055">
    <property type="entry name" value="Dup_hybrid_motif"/>
</dbReference>
<gene>
    <name evidence="3" type="ORF">EHQ10_18765</name>
</gene>
<comment type="caution">
    <text evidence="3">The sequence shown here is derived from an EMBL/GenBank/DDBJ whole genome shotgun (WGS) entry which is preliminary data.</text>
</comment>
<dbReference type="EMBL" id="RQFD01000020">
    <property type="protein sequence ID" value="TGK45558.1"/>
    <property type="molecule type" value="Genomic_DNA"/>
</dbReference>
<feature type="compositionally biased region" description="Low complexity" evidence="1">
    <location>
        <begin position="1"/>
        <end position="10"/>
    </location>
</feature>
<evidence type="ECO:0000256" key="1">
    <source>
        <dbReference type="SAM" id="MobiDB-lite"/>
    </source>
</evidence>
<evidence type="ECO:0000313" key="4">
    <source>
        <dbReference type="Proteomes" id="UP000297617"/>
    </source>
</evidence>
<feature type="compositionally biased region" description="Acidic residues" evidence="1">
    <location>
        <begin position="37"/>
        <end position="51"/>
    </location>
</feature>